<evidence type="ECO:0008006" key="3">
    <source>
        <dbReference type="Google" id="ProtNLM"/>
    </source>
</evidence>
<sequence>MASEDRVLVDTVVKADPDTVWKAVREPDAVHRWFGWDDEGLAAEIEHMFVEQPEGDDDARTVAWPDGDVIDLEPADDGATRVRLTRRAHEDPDAAIGVYDPIDEGWITFVQQLRFSLEHHPGADRRTVSVTGVDLGPEDDALLARLGLRELGEQPVGSGYTLSRADGSTFTGEIYFQTDLQIGLTVAEEGNALLVIARIPPAAAPPNGTATFVLSTYGLDDEHFAALQDRWSTWWDVEAEAPAG</sequence>
<dbReference type="OrthoDB" id="3334241at2"/>
<evidence type="ECO:0000313" key="1">
    <source>
        <dbReference type="EMBL" id="KGM10602.1"/>
    </source>
</evidence>
<proteinExistence type="predicted"/>
<keyword evidence="2" id="KW-1185">Reference proteome</keyword>
<reference evidence="1 2" key="1">
    <citation type="submission" date="2013-08" db="EMBL/GenBank/DDBJ databases">
        <title>Genome sequencing of Cellulomonas bogoriensis 69B4.</title>
        <authorList>
            <person name="Chen F."/>
            <person name="Li Y."/>
            <person name="Wang G."/>
        </authorList>
    </citation>
    <scope>NUCLEOTIDE SEQUENCE [LARGE SCALE GENOMIC DNA]</scope>
    <source>
        <strain evidence="1 2">69B4</strain>
    </source>
</reference>
<evidence type="ECO:0000313" key="2">
    <source>
        <dbReference type="Proteomes" id="UP000054314"/>
    </source>
</evidence>
<protein>
    <recommendedName>
        <fullName evidence="3">SRPBCC domain-containing protein</fullName>
    </recommendedName>
</protein>
<comment type="caution">
    <text evidence="1">The sequence shown here is derived from an EMBL/GenBank/DDBJ whole genome shotgun (WGS) entry which is preliminary data.</text>
</comment>
<dbReference type="InterPro" id="IPR023393">
    <property type="entry name" value="START-like_dom_sf"/>
</dbReference>
<dbReference type="EMBL" id="AXCZ01000138">
    <property type="protein sequence ID" value="KGM10602.1"/>
    <property type="molecule type" value="Genomic_DNA"/>
</dbReference>
<organism evidence="1 2">
    <name type="scientific">Cellulomonas bogoriensis 69B4 = DSM 16987</name>
    <dbReference type="NCBI Taxonomy" id="1386082"/>
    <lineage>
        <taxon>Bacteria</taxon>
        <taxon>Bacillati</taxon>
        <taxon>Actinomycetota</taxon>
        <taxon>Actinomycetes</taxon>
        <taxon>Micrococcales</taxon>
        <taxon>Cellulomonadaceae</taxon>
        <taxon>Cellulomonas</taxon>
    </lineage>
</organism>
<dbReference type="Proteomes" id="UP000054314">
    <property type="component" value="Unassembled WGS sequence"/>
</dbReference>
<name>A0A0A0BSG3_9CELL</name>
<dbReference type="RefSeq" id="WP_035061740.1">
    <property type="nucleotide sequence ID" value="NZ_AXCZ01000138.1"/>
</dbReference>
<dbReference type="Gene3D" id="3.30.530.20">
    <property type="match status" value="1"/>
</dbReference>
<dbReference type="SUPFAM" id="SSF55961">
    <property type="entry name" value="Bet v1-like"/>
    <property type="match status" value="1"/>
</dbReference>
<accession>A0A0A0BSG3</accession>
<dbReference type="AlphaFoldDB" id="A0A0A0BSG3"/>
<gene>
    <name evidence="1" type="ORF">N869_04440</name>
</gene>